<name>A0ABX2MVB2_9BACL</name>
<dbReference type="GeneID" id="97134692"/>
<dbReference type="EMBL" id="JABMCC010000121">
    <property type="protein sequence ID" value="NUU58016.1"/>
    <property type="molecule type" value="Genomic_DNA"/>
</dbReference>
<keyword evidence="3" id="KW-1185">Reference proteome</keyword>
<comment type="caution">
    <text evidence="2">The sequence shown here is derived from an EMBL/GenBank/DDBJ whole genome shotgun (WGS) entry which is preliminary data.</text>
</comment>
<dbReference type="Proteomes" id="UP000577724">
    <property type="component" value="Unassembled WGS sequence"/>
</dbReference>
<accession>A0ABX2MVB2</accession>
<sequence>MYKFAPFLLSLTFLMTGCSETDKSSDALKSVELHEENIQTIKELREENARLQEQIIQLQENVHSEELRNNLRETLNMTFKLIDAMESGDIAYIESVSSPNVVISKNSSTMIIYNAGHSYEVDFLKGIQWDEFEFRGYDQKDADHFMLFIAKYITTKGSEGNIAYEFSFVRSPEGNWLFDGYIS</sequence>
<proteinExistence type="predicted"/>
<dbReference type="RefSeq" id="WP_175383554.1">
    <property type="nucleotide sequence ID" value="NZ_CBCRYD010000018.1"/>
</dbReference>
<keyword evidence="1" id="KW-0175">Coiled coil</keyword>
<evidence type="ECO:0000313" key="3">
    <source>
        <dbReference type="Proteomes" id="UP000577724"/>
    </source>
</evidence>
<protein>
    <submittedName>
        <fullName evidence="2">Uncharacterized protein</fullName>
    </submittedName>
</protein>
<reference evidence="2 3" key="1">
    <citation type="submission" date="2020-05" db="EMBL/GenBank/DDBJ databases">
        <title>Genome Sequencing of Type Strains.</title>
        <authorList>
            <person name="Lemaire J.F."/>
            <person name="Inderbitzin P."/>
            <person name="Gregorio O.A."/>
            <person name="Collins S.B."/>
            <person name="Wespe N."/>
            <person name="Knight-Connoni V."/>
        </authorList>
    </citation>
    <scope>NUCLEOTIDE SEQUENCE [LARGE SCALE GENOMIC DNA]</scope>
    <source>
        <strain evidence="2 3">DSM 19942</strain>
    </source>
</reference>
<organism evidence="2 3">
    <name type="scientific">Paenibacillus taichungensis</name>
    <dbReference type="NCBI Taxonomy" id="484184"/>
    <lineage>
        <taxon>Bacteria</taxon>
        <taxon>Bacillati</taxon>
        <taxon>Bacillota</taxon>
        <taxon>Bacilli</taxon>
        <taxon>Bacillales</taxon>
        <taxon>Paenibacillaceae</taxon>
        <taxon>Paenibacillus</taxon>
    </lineage>
</organism>
<evidence type="ECO:0000313" key="2">
    <source>
        <dbReference type="EMBL" id="NUU58016.1"/>
    </source>
</evidence>
<dbReference type="PROSITE" id="PS51257">
    <property type="entry name" value="PROKAR_LIPOPROTEIN"/>
    <property type="match status" value="1"/>
</dbReference>
<feature type="coiled-coil region" evidence="1">
    <location>
        <begin position="34"/>
        <end position="68"/>
    </location>
</feature>
<gene>
    <name evidence="2" type="ORF">HP548_28445</name>
</gene>
<evidence type="ECO:0000256" key="1">
    <source>
        <dbReference type="SAM" id="Coils"/>
    </source>
</evidence>